<sequence>MEDKVERIWITDIASDGIHLVGHTKGFIQVLVAAPDSMLGTSVLVKITPVGRWLVDAETSKNLVLRDMKAAAVRILLRKVNSPRESVKKVALMFRAVWSK</sequence>
<accession>A0ACB9ML64</accession>
<evidence type="ECO:0000313" key="1">
    <source>
        <dbReference type="EMBL" id="KAI4324184.1"/>
    </source>
</evidence>
<organism evidence="1 2">
    <name type="scientific">Bauhinia variegata</name>
    <name type="common">Purple orchid tree</name>
    <name type="synonym">Phanera variegata</name>
    <dbReference type="NCBI Taxonomy" id="167791"/>
    <lineage>
        <taxon>Eukaryota</taxon>
        <taxon>Viridiplantae</taxon>
        <taxon>Streptophyta</taxon>
        <taxon>Embryophyta</taxon>
        <taxon>Tracheophyta</taxon>
        <taxon>Spermatophyta</taxon>
        <taxon>Magnoliopsida</taxon>
        <taxon>eudicotyledons</taxon>
        <taxon>Gunneridae</taxon>
        <taxon>Pentapetalae</taxon>
        <taxon>rosids</taxon>
        <taxon>fabids</taxon>
        <taxon>Fabales</taxon>
        <taxon>Fabaceae</taxon>
        <taxon>Cercidoideae</taxon>
        <taxon>Cercideae</taxon>
        <taxon>Bauhiniinae</taxon>
        <taxon>Bauhinia</taxon>
    </lineage>
</organism>
<protein>
    <submittedName>
        <fullName evidence="1">Uncharacterized protein</fullName>
    </submittedName>
</protein>
<keyword evidence="2" id="KW-1185">Reference proteome</keyword>
<proteinExistence type="predicted"/>
<reference evidence="1 2" key="1">
    <citation type="journal article" date="2022" name="DNA Res.">
        <title>Chromosomal-level genome assembly of the orchid tree Bauhinia variegata (Leguminosae; Cercidoideae) supports the allotetraploid origin hypothesis of Bauhinia.</title>
        <authorList>
            <person name="Zhong Y."/>
            <person name="Chen Y."/>
            <person name="Zheng D."/>
            <person name="Pang J."/>
            <person name="Liu Y."/>
            <person name="Luo S."/>
            <person name="Meng S."/>
            <person name="Qian L."/>
            <person name="Wei D."/>
            <person name="Dai S."/>
            <person name="Zhou R."/>
        </authorList>
    </citation>
    <scope>NUCLEOTIDE SEQUENCE [LARGE SCALE GENOMIC DNA]</scope>
    <source>
        <strain evidence="1">BV-YZ2020</strain>
    </source>
</reference>
<dbReference type="EMBL" id="CM039434">
    <property type="protein sequence ID" value="KAI4324184.1"/>
    <property type="molecule type" value="Genomic_DNA"/>
</dbReference>
<gene>
    <name evidence="1" type="ORF">L6164_023741</name>
</gene>
<evidence type="ECO:0000313" key="2">
    <source>
        <dbReference type="Proteomes" id="UP000828941"/>
    </source>
</evidence>
<dbReference type="Proteomes" id="UP000828941">
    <property type="component" value="Chromosome 9"/>
</dbReference>
<comment type="caution">
    <text evidence="1">The sequence shown here is derived from an EMBL/GenBank/DDBJ whole genome shotgun (WGS) entry which is preliminary data.</text>
</comment>
<name>A0ACB9ML64_BAUVA</name>